<dbReference type="Gene3D" id="1.10.10.10">
    <property type="entry name" value="Winged helix-like DNA-binding domain superfamily/Winged helix DNA-binding domain"/>
    <property type="match status" value="1"/>
</dbReference>
<accession>A0A1G9J6W2</accession>
<dbReference type="InterPro" id="IPR013325">
    <property type="entry name" value="RNA_pol_sigma_r2"/>
</dbReference>
<dbReference type="NCBIfam" id="TIGR02937">
    <property type="entry name" value="sigma70-ECF"/>
    <property type="match status" value="1"/>
</dbReference>
<dbReference type="GO" id="GO:0016987">
    <property type="term" value="F:sigma factor activity"/>
    <property type="evidence" value="ECO:0007669"/>
    <property type="project" value="UniProtKB-KW"/>
</dbReference>
<comment type="similarity">
    <text evidence="1">Belongs to the sigma-70 factor family. ECF subfamily.</text>
</comment>
<dbReference type="SUPFAM" id="SSF88946">
    <property type="entry name" value="Sigma2 domain of RNA polymerase sigma factors"/>
    <property type="match status" value="1"/>
</dbReference>
<keyword evidence="3" id="KW-0731">Sigma factor</keyword>
<dbReference type="CDD" id="cd06171">
    <property type="entry name" value="Sigma70_r4"/>
    <property type="match status" value="1"/>
</dbReference>
<feature type="domain" description="RNA polymerase sigma-70 region 2" evidence="5">
    <location>
        <begin position="42"/>
        <end position="107"/>
    </location>
</feature>
<organism evidence="7 8">
    <name type="scientific">Romboutsia lituseburensis DSM 797</name>
    <dbReference type="NCBI Taxonomy" id="1121325"/>
    <lineage>
        <taxon>Bacteria</taxon>
        <taxon>Bacillati</taxon>
        <taxon>Bacillota</taxon>
        <taxon>Clostridia</taxon>
        <taxon>Peptostreptococcales</taxon>
        <taxon>Peptostreptococcaceae</taxon>
        <taxon>Romboutsia</taxon>
    </lineage>
</organism>
<keyword evidence="4" id="KW-0804">Transcription</keyword>
<sequence length="191" mass="23094">MTKGIIIKKLTLFTEVKEDSYEKVFIKQSQRGNDDSFEKLMDIYEPYLYKMAFLYMKNEQDALDIYQETALKAYMNISQLRDYRSFKTWITRILINNVYEKSKKSNRFEEQYLDENIADFSYSTIEERIDLYDAIDLLDDKYRTPIILQYFYGLSIQQISEITRTKKNTVKTNIRRAKKKIYDILMEENDE</sequence>
<dbReference type="Pfam" id="PF04542">
    <property type="entry name" value="Sigma70_r2"/>
    <property type="match status" value="1"/>
</dbReference>
<evidence type="ECO:0000259" key="5">
    <source>
        <dbReference type="Pfam" id="PF04542"/>
    </source>
</evidence>
<dbReference type="InterPro" id="IPR013249">
    <property type="entry name" value="RNA_pol_sigma70_r4_t2"/>
</dbReference>
<dbReference type="PANTHER" id="PTHR43133">
    <property type="entry name" value="RNA POLYMERASE ECF-TYPE SIGMA FACTO"/>
    <property type="match status" value="1"/>
</dbReference>
<name>A0A1G9J6W2_9FIRM</name>
<evidence type="ECO:0000259" key="6">
    <source>
        <dbReference type="Pfam" id="PF08281"/>
    </source>
</evidence>
<evidence type="ECO:0000256" key="2">
    <source>
        <dbReference type="ARBA" id="ARBA00023015"/>
    </source>
</evidence>
<dbReference type="EMBL" id="FNGW01000001">
    <property type="protein sequence ID" value="SDL33259.1"/>
    <property type="molecule type" value="Genomic_DNA"/>
</dbReference>
<reference evidence="7 8" key="1">
    <citation type="submission" date="2016-10" db="EMBL/GenBank/DDBJ databases">
        <authorList>
            <person name="de Groot N.N."/>
        </authorList>
    </citation>
    <scope>NUCLEOTIDE SEQUENCE [LARGE SCALE GENOMIC DNA]</scope>
    <source>
        <strain evidence="7 8">DSM 797</strain>
    </source>
</reference>
<dbReference type="GO" id="GO:0003677">
    <property type="term" value="F:DNA binding"/>
    <property type="evidence" value="ECO:0007669"/>
    <property type="project" value="InterPro"/>
</dbReference>
<evidence type="ECO:0000313" key="8">
    <source>
        <dbReference type="Proteomes" id="UP000199068"/>
    </source>
</evidence>
<dbReference type="InterPro" id="IPR014284">
    <property type="entry name" value="RNA_pol_sigma-70_dom"/>
</dbReference>
<dbReference type="STRING" id="1121325.SAMN04515677_101533"/>
<dbReference type="InterPro" id="IPR036388">
    <property type="entry name" value="WH-like_DNA-bd_sf"/>
</dbReference>
<dbReference type="Gene3D" id="1.10.1740.10">
    <property type="match status" value="1"/>
</dbReference>
<dbReference type="PANTHER" id="PTHR43133:SF51">
    <property type="entry name" value="RNA POLYMERASE SIGMA FACTOR"/>
    <property type="match status" value="1"/>
</dbReference>
<protein>
    <submittedName>
        <fullName evidence="7">RNA polymerase, sigma subunit, SigV</fullName>
    </submittedName>
</protein>
<dbReference type="Pfam" id="PF08281">
    <property type="entry name" value="Sigma70_r4_2"/>
    <property type="match status" value="1"/>
</dbReference>
<gene>
    <name evidence="7" type="ORF">SAMN04515677_101533</name>
</gene>
<dbReference type="GO" id="GO:0006352">
    <property type="term" value="P:DNA-templated transcription initiation"/>
    <property type="evidence" value="ECO:0007669"/>
    <property type="project" value="InterPro"/>
</dbReference>
<dbReference type="InterPro" id="IPR013324">
    <property type="entry name" value="RNA_pol_sigma_r3/r4-like"/>
</dbReference>
<keyword evidence="2" id="KW-0805">Transcription regulation</keyword>
<dbReference type="RefSeq" id="WP_092722572.1">
    <property type="nucleotide sequence ID" value="NZ_FNGW01000001.1"/>
</dbReference>
<dbReference type="InterPro" id="IPR039425">
    <property type="entry name" value="RNA_pol_sigma-70-like"/>
</dbReference>
<evidence type="ECO:0000256" key="1">
    <source>
        <dbReference type="ARBA" id="ARBA00010641"/>
    </source>
</evidence>
<feature type="domain" description="RNA polymerase sigma factor 70 region 4 type 2" evidence="6">
    <location>
        <begin position="130"/>
        <end position="181"/>
    </location>
</feature>
<dbReference type="InterPro" id="IPR007627">
    <property type="entry name" value="RNA_pol_sigma70_r2"/>
</dbReference>
<proteinExistence type="inferred from homology"/>
<evidence type="ECO:0000256" key="3">
    <source>
        <dbReference type="ARBA" id="ARBA00023082"/>
    </source>
</evidence>
<dbReference type="SUPFAM" id="SSF88659">
    <property type="entry name" value="Sigma3 and sigma4 domains of RNA polymerase sigma factors"/>
    <property type="match status" value="1"/>
</dbReference>
<evidence type="ECO:0000313" key="7">
    <source>
        <dbReference type="EMBL" id="SDL33259.1"/>
    </source>
</evidence>
<keyword evidence="8" id="KW-1185">Reference proteome</keyword>
<dbReference type="AlphaFoldDB" id="A0A1G9J6W2"/>
<dbReference type="Proteomes" id="UP000199068">
    <property type="component" value="Unassembled WGS sequence"/>
</dbReference>
<evidence type="ECO:0000256" key="4">
    <source>
        <dbReference type="ARBA" id="ARBA00023163"/>
    </source>
</evidence>